<dbReference type="SUPFAM" id="SSF53850">
    <property type="entry name" value="Periplasmic binding protein-like II"/>
    <property type="match status" value="1"/>
</dbReference>
<accession>A0A934J278</accession>
<dbReference type="Proteomes" id="UP000640274">
    <property type="component" value="Unassembled WGS sequence"/>
</dbReference>
<keyword evidence="2 8" id="KW-0732">Signal</keyword>
<dbReference type="InterPro" id="IPR004872">
    <property type="entry name" value="Lipoprotein_NlpA"/>
</dbReference>
<keyword evidence="3" id="KW-0472">Membrane</keyword>
<organism evidence="9 10">
    <name type="scientific">Paenibacillus roseus</name>
    <dbReference type="NCBI Taxonomy" id="2798579"/>
    <lineage>
        <taxon>Bacteria</taxon>
        <taxon>Bacillati</taxon>
        <taxon>Bacillota</taxon>
        <taxon>Bacilli</taxon>
        <taxon>Bacillales</taxon>
        <taxon>Paenibacillaceae</taxon>
        <taxon>Paenibacillus</taxon>
    </lineage>
</organism>
<evidence type="ECO:0000256" key="8">
    <source>
        <dbReference type="SAM" id="SignalP"/>
    </source>
</evidence>
<evidence type="ECO:0000256" key="3">
    <source>
        <dbReference type="ARBA" id="ARBA00023136"/>
    </source>
</evidence>
<evidence type="ECO:0000256" key="2">
    <source>
        <dbReference type="ARBA" id="ARBA00022729"/>
    </source>
</evidence>
<feature type="chain" id="PRO_5039193933" description="Lipoprotein" evidence="8">
    <location>
        <begin position="20"/>
        <end position="294"/>
    </location>
</feature>
<proteinExistence type="inferred from homology"/>
<dbReference type="Pfam" id="PF03180">
    <property type="entry name" value="Lipoprotein_9"/>
    <property type="match status" value="1"/>
</dbReference>
<evidence type="ECO:0000256" key="5">
    <source>
        <dbReference type="ARBA" id="ARBA00023288"/>
    </source>
</evidence>
<feature type="signal peptide" evidence="8">
    <location>
        <begin position="1"/>
        <end position="19"/>
    </location>
</feature>
<feature type="lipid moiety-binding region" description="S-diacylglycerol cysteine" evidence="7">
    <location>
        <position position="27"/>
    </location>
</feature>
<dbReference type="RefSeq" id="WP_199017732.1">
    <property type="nucleotide sequence ID" value="NZ_JAELUP010000005.1"/>
</dbReference>
<dbReference type="PANTHER" id="PTHR30429:SF3">
    <property type="entry name" value="LIPOPROTEIN"/>
    <property type="match status" value="1"/>
</dbReference>
<keyword evidence="4" id="KW-0564">Palmitate</keyword>
<sequence length="294" mass="31906">MGKQFRHGKLLLTAFIVLAAVLVVSACSNKGTGSGSENFLKVGTTDIQADLWNFIRDEAKGEGLNIEVVTLTGQVDLNQSLADGDLDANAFQHIAYLTSWNGIHKASLVAADTTIIAPLGIYSKKIQDIKDISQGAKIAIPNDQTNLVRALKLLESANLIKLKDGFDSAKGGVDQIADNPHKLDILTAQSGMLPRVLEDVEAAIINNGVALQAGYKLNSSLYHENEADTAYINVVATKDTILKDKAEAFKKLNKVLHSQKVSDYIQQRYEGNFIPVTRTVEDVVETFKKENGTP</sequence>
<dbReference type="PROSITE" id="PS51257">
    <property type="entry name" value="PROKAR_LIPOPROTEIN"/>
    <property type="match status" value="1"/>
</dbReference>
<dbReference type="GO" id="GO:0016020">
    <property type="term" value="C:membrane"/>
    <property type="evidence" value="ECO:0007669"/>
    <property type="project" value="UniProtKB-SubCell"/>
</dbReference>
<evidence type="ECO:0000256" key="7">
    <source>
        <dbReference type="PIRSR" id="PIRSR002854-1"/>
    </source>
</evidence>
<comment type="similarity">
    <text evidence="6">Belongs to the nlpA lipoprotein family.</text>
</comment>
<protein>
    <recommendedName>
        <fullName evidence="6">Lipoprotein</fullName>
    </recommendedName>
</protein>
<evidence type="ECO:0000256" key="6">
    <source>
        <dbReference type="PIRNR" id="PIRNR002854"/>
    </source>
</evidence>
<name>A0A934J278_9BACL</name>
<comment type="caution">
    <text evidence="9">The sequence shown here is derived from an EMBL/GenBank/DDBJ whole genome shotgun (WGS) entry which is preliminary data.</text>
</comment>
<keyword evidence="5 6" id="KW-0449">Lipoprotein</keyword>
<evidence type="ECO:0000256" key="1">
    <source>
        <dbReference type="ARBA" id="ARBA00004635"/>
    </source>
</evidence>
<dbReference type="Gene3D" id="3.40.190.10">
    <property type="entry name" value="Periplasmic binding protein-like II"/>
    <property type="match status" value="2"/>
</dbReference>
<keyword evidence="10" id="KW-1185">Reference proteome</keyword>
<comment type="subcellular location">
    <subcellularLocation>
        <location evidence="1">Membrane</location>
        <topology evidence="1">Lipid-anchor</topology>
    </subcellularLocation>
</comment>
<evidence type="ECO:0000313" key="9">
    <source>
        <dbReference type="EMBL" id="MBJ6360214.1"/>
    </source>
</evidence>
<dbReference type="PANTHER" id="PTHR30429">
    <property type="entry name" value="D-METHIONINE-BINDING LIPOPROTEIN METQ"/>
    <property type="match status" value="1"/>
</dbReference>
<dbReference type="EMBL" id="JAELUP010000005">
    <property type="protein sequence ID" value="MBJ6360214.1"/>
    <property type="molecule type" value="Genomic_DNA"/>
</dbReference>
<evidence type="ECO:0000256" key="4">
    <source>
        <dbReference type="ARBA" id="ARBA00023139"/>
    </source>
</evidence>
<gene>
    <name evidence="9" type="ORF">JFN88_02620</name>
</gene>
<dbReference type="PIRSF" id="PIRSF002854">
    <property type="entry name" value="MetQ"/>
    <property type="match status" value="1"/>
</dbReference>
<reference evidence="9" key="1">
    <citation type="submission" date="2020-12" db="EMBL/GenBank/DDBJ databases">
        <authorList>
            <person name="Huq M.A."/>
        </authorList>
    </citation>
    <scope>NUCLEOTIDE SEQUENCE</scope>
    <source>
        <strain evidence="9">MAHUQ-46</strain>
    </source>
</reference>
<dbReference type="AlphaFoldDB" id="A0A934J278"/>
<evidence type="ECO:0000313" key="10">
    <source>
        <dbReference type="Proteomes" id="UP000640274"/>
    </source>
</evidence>